<feature type="signal peptide" evidence="2">
    <location>
        <begin position="1"/>
        <end position="26"/>
    </location>
</feature>
<dbReference type="InterPro" id="IPR052043">
    <property type="entry name" value="PolySaccharide_Degr_Enz"/>
</dbReference>
<keyword evidence="1 3" id="KW-0378">Hydrolase</keyword>
<dbReference type="PANTHER" id="PTHR33886">
    <property type="entry name" value="UNSATURATED RHAMNOGALACTURONAN HYDROLASE (EUROFUNG)"/>
    <property type="match status" value="1"/>
</dbReference>
<dbReference type="EMBL" id="CP042434">
    <property type="protein sequence ID" value="QEC70405.1"/>
    <property type="molecule type" value="Genomic_DNA"/>
</dbReference>
<dbReference type="OrthoDB" id="9807186at2"/>
<sequence>MIKYIRISRCLVALALLTFFYSSASAQKSKHYLKNFPEGDSPKEIGQRIANHFVGTLNKFIGEDQRPHYIHYPVTCTWFGALEFAKLTKDKKLQKELAGAYQPLEGDRKKMVPKPDHVDFAVFGIVPFALYRQTKDKKYLDFAVSYADKQWGKPFGRHVNSSSYYYYNNGLSFETRMWIDDMYMITALQTQAYITTGKKVYLNRAAKEMVHYLDSLQQPNGLFYHAPDVPYYWGRGNGWMAVGMTEVLKVLPKNHPDRAAILAGYHKMMRSLLKFQDAKGVWHQLIDDPKAWEETSSTGMFTYAFITGVKEGWLDKDIYGPAARKAWLGLISFINDNNDITNVCEGTNKKNSHQYYLDRKQNTGDLHGQAPILWCANALISKL</sequence>
<dbReference type="Pfam" id="PF07470">
    <property type="entry name" value="Glyco_hydro_88"/>
    <property type="match status" value="1"/>
</dbReference>
<dbReference type="PANTHER" id="PTHR33886:SF8">
    <property type="entry name" value="UNSATURATED RHAMNOGALACTURONAN HYDROLASE (EUROFUNG)"/>
    <property type="match status" value="1"/>
</dbReference>
<evidence type="ECO:0000256" key="1">
    <source>
        <dbReference type="ARBA" id="ARBA00022801"/>
    </source>
</evidence>
<keyword evidence="2" id="KW-0732">Signal</keyword>
<evidence type="ECO:0000256" key="2">
    <source>
        <dbReference type="SAM" id="SignalP"/>
    </source>
</evidence>
<feature type="chain" id="PRO_5022965917" evidence="2">
    <location>
        <begin position="27"/>
        <end position="383"/>
    </location>
</feature>
<dbReference type="Gene3D" id="1.50.10.10">
    <property type="match status" value="1"/>
</dbReference>
<dbReference type="GO" id="GO:0016787">
    <property type="term" value="F:hydrolase activity"/>
    <property type="evidence" value="ECO:0007669"/>
    <property type="project" value="UniProtKB-KW"/>
</dbReference>
<dbReference type="KEGG" id="agi:FSB73_00440"/>
<dbReference type="GO" id="GO:0005975">
    <property type="term" value="P:carbohydrate metabolic process"/>
    <property type="evidence" value="ECO:0007669"/>
    <property type="project" value="InterPro"/>
</dbReference>
<evidence type="ECO:0000313" key="3">
    <source>
        <dbReference type="EMBL" id="QEC70405.1"/>
    </source>
</evidence>
<keyword evidence="4" id="KW-1185">Reference proteome</keyword>
<proteinExistence type="predicted"/>
<organism evidence="3 4">
    <name type="scientific">Arachidicoccus ginsenosidivorans</name>
    <dbReference type="NCBI Taxonomy" id="496057"/>
    <lineage>
        <taxon>Bacteria</taxon>
        <taxon>Pseudomonadati</taxon>
        <taxon>Bacteroidota</taxon>
        <taxon>Chitinophagia</taxon>
        <taxon>Chitinophagales</taxon>
        <taxon>Chitinophagaceae</taxon>
        <taxon>Arachidicoccus</taxon>
    </lineage>
</organism>
<dbReference type="InterPro" id="IPR010905">
    <property type="entry name" value="Glyco_hydro_88"/>
</dbReference>
<accession>A0A5B8VHA7</accession>
<dbReference type="SUPFAM" id="SSF48208">
    <property type="entry name" value="Six-hairpin glycosidases"/>
    <property type="match status" value="1"/>
</dbReference>
<protein>
    <submittedName>
        <fullName evidence="3">Glycosyl hydrolase</fullName>
    </submittedName>
</protein>
<dbReference type="RefSeq" id="WP_146779669.1">
    <property type="nucleotide sequence ID" value="NZ_CP042434.1"/>
</dbReference>
<dbReference type="InterPro" id="IPR008928">
    <property type="entry name" value="6-hairpin_glycosidase_sf"/>
</dbReference>
<dbReference type="Proteomes" id="UP000321291">
    <property type="component" value="Chromosome"/>
</dbReference>
<dbReference type="AlphaFoldDB" id="A0A5B8VHA7"/>
<dbReference type="InterPro" id="IPR012341">
    <property type="entry name" value="6hp_glycosidase-like_sf"/>
</dbReference>
<evidence type="ECO:0000313" key="4">
    <source>
        <dbReference type="Proteomes" id="UP000321291"/>
    </source>
</evidence>
<reference evidence="3 4" key="1">
    <citation type="journal article" date="2017" name="Int. J. Syst. Evol. Microbiol.">
        <title>Arachidicoccus ginsenosidivorans sp. nov., with ginsenoside-converting activity isolated from ginseng cultivating soil.</title>
        <authorList>
            <person name="Siddiqi M.Z."/>
            <person name="Aslam Z."/>
            <person name="Im W.T."/>
        </authorList>
    </citation>
    <scope>NUCLEOTIDE SEQUENCE [LARGE SCALE GENOMIC DNA]</scope>
    <source>
        <strain evidence="3 4">Gsoil 809</strain>
    </source>
</reference>
<name>A0A5B8VHA7_9BACT</name>
<gene>
    <name evidence="3" type="ORF">FSB73_00440</name>
</gene>